<dbReference type="Pfam" id="PF13577">
    <property type="entry name" value="SnoaL_4"/>
    <property type="match status" value="1"/>
</dbReference>
<dbReference type="SUPFAM" id="SSF54427">
    <property type="entry name" value="NTF2-like"/>
    <property type="match status" value="1"/>
</dbReference>
<sequence>MNSLKPSSLFSKSSSGSSNGLAPDFLDYLAIKNTLSLYCVALDTKDFDLLHEVFTEDVEAFYPFASMRGIPELSNRIGRRLAPATSQHALTTQHINFPPSQPTTKKKSGGKGPTSASVMTYFTATHFGKGEWVGRTLTTYGKYIDELIKVADEDEYEGEGGGQWRICRREVKFMARIGDERIMTASGRQSARSDS</sequence>
<evidence type="ECO:0000313" key="4">
    <source>
        <dbReference type="Proteomes" id="UP000799538"/>
    </source>
</evidence>
<feature type="region of interest" description="Disordered" evidence="1">
    <location>
        <begin position="88"/>
        <end position="112"/>
    </location>
</feature>
<dbReference type="OrthoDB" id="2148716at2759"/>
<evidence type="ECO:0000313" key="3">
    <source>
        <dbReference type="EMBL" id="KAF2225172.1"/>
    </source>
</evidence>
<keyword evidence="4" id="KW-1185">Reference proteome</keyword>
<dbReference type="Gene3D" id="3.10.450.50">
    <property type="match status" value="1"/>
</dbReference>
<feature type="domain" description="SnoaL-like" evidence="2">
    <location>
        <begin position="26"/>
        <end position="169"/>
    </location>
</feature>
<dbReference type="InterPro" id="IPR032710">
    <property type="entry name" value="NTF2-like_dom_sf"/>
</dbReference>
<gene>
    <name evidence="3" type="ORF">BDZ85DRAFT_89520</name>
</gene>
<name>A0A6A6GHG3_9PEZI</name>
<evidence type="ECO:0000259" key="2">
    <source>
        <dbReference type="Pfam" id="PF13577"/>
    </source>
</evidence>
<organism evidence="3 4">
    <name type="scientific">Elsinoe ampelina</name>
    <dbReference type="NCBI Taxonomy" id="302913"/>
    <lineage>
        <taxon>Eukaryota</taxon>
        <taxon>Fungi</taxon>
        <taxon>Dikarya</taxon>
        <taxon>Ascomycota</taxon>
        <taxon>Pezizomycotina</taxon>
        <taxon>Dothideomycetes</taxon>
        <taxon>Dothideomycetidae</taxon>
        <taxon>Myriangiales</taxon>
        <taxon>Elsinoaceae</taxon>
        <taxon>Elsinoe</taxon>
    </lineage>
</organism>
<dbReference type="AlphaFoldDB" id="A0A6A6GHG3"/>
<dbReference type="EMBL" id="ML992504">
    <property type="protein sequence ID" value="KAF2225172.1"/>
    <property type="molecule type" value="Genomic_DNA"/>
</dbReference>
<accession>A0A6A6GHG3</accession>
<proteinExistence type="predicted"/>
<dbReference type="Proteomes" id="UP000799538">
    <property type="component" value="Unassembled WGS sequence"/>
</dbReference>
<dbReference type="InterPro" id="IPR037401">
    <property type="entry name" value="SnoaL-like"/>
</dbReference>
<reference evidence="4" key="1">
    <citation type="journal article" date="2020" name="Stud. Mycol.">
        <title>101 Dothideomycetes genomes: A test case for predicting lifestyles and emergence of pathogens.</title>
        <authorList>
            <person name="Haridas S."/>
            <person name="Albert R."/>
            <person name="Binder M."/>
            <person name="Bloem J."/>
            <person name="LaButti K."/>
            <person name="Salamov A."/>
            <person name="Andreopoulos B."/>
            <person name="Baker S."/>
            <person name="Barry K."/>
            <person name="Bills G."/>
            <person name="Bluhm B."/>
            <person name="Cannon C."/>
            <person name="Castanera R."/>
            <person name="Culley D."/>
            <person name="Daum C."/>
            <person name="Ezra D."/>
            <person name="Gonzalez J."/>
            <person name="Henrissat B."/>
            <person name="Kuo A."/>
            <person name="Liang C."/>
            <person name="Lipzen A."/>
            <person name="Lutzoni F."/>
            <person name="Magnuson J."/>
            <person name="Mondo S."/>
            <person name="Nolan M."/>
            <person name="Ohm R."/>
            <person name="Pangilinan J."/>
            <person name="Park H.-J."/>
            <person name="Ramirez L."/>
            <person name="Alfaro M."/>
            <person name="Sun H."/>
            <person name="Tritt A."/>
            <person name="Yoshinaga Y."/>
            <person name="Zwiers L.-H."/>
            <person name="Turgeon B."/>
            <person name="Goodwin S."/>
            <person name="Spatafora J."/>
            <person name="Crous P."/>
            <person name="Grigoriev I."/>
        </authorList>
    </citation>
    <scope>NUCLEOTIDE SEQUENCE [LARGE SCALE GENOMIC DNA]</scope>
    <source>
        <strain evidence="4">CECT 20119</strain>
    </source>
</reference>
<evidence type="ECO:0000256" key="1">
    <source>
        <dbReference type="SAM" id="MobiDB-lite"/>
    </source>
</evidence>
<protein>
    <recommendedName>
        <fullName evidence="2">SnoaL-like domain-containing protein</fullName>
    </recommendedName>
</protein>